<organism evidence="7">
    <name type="scientific">Cupriavidus taiwanensis</name>
    <dbReference type="NCBI Taxonomy" id="164546"/>
    <lineage>
        <taxon>Bacteria</taxon>
        <taxon>Pseudomonadati</taxon>
        <taxon>Pseudomonadota</taxon>
        <taxon>Betaproteobacteria</taxon>
        <taxon>Burkholderiales</taxon>
        <taxon>Burkholderiaceae</taxon>
        <taxon>Cupriavidus</taxon>
    </lineage>
</organism>
<evidence type="ECO:0000256" key="4">
    <source>
        <dbReference type="PROSITE-ProRule" id="PRU00335"/>
    </source>
</evidence>
<dbReference type="InterPro" id="IPR036271">
    <property type="entry name" value="Tet_transcr_reg_TetR-rel_C_sf"/>
</dbReference>
<dbReference type="Pfam" id="PF00440">
    <property type="entry name" value="TetR_N"/>
    <property type="match status" value="1"/>
</dbReference>
<dbReference type="Proteomes" id="UP000256780">
    <property type="component" value="Chromosome CBM2587_b"/>
</dbReference>
<keyword evidence="3" id="KW-0804">Transcription</keyword>
<feature type="region of interest" description="Disordered" evidence="5">
    <location>
        <begin position="233"/>
        <end position="255"/>
    </location>
</feature>
<feature type="region of interest" description="Disordered" evidence="5">
    <location>
        <begin position="1"/>
        <end position="26"/>
    </location>
</feature>
<dbReference type="Gene3D" id="1.10.357.10">
    <property type="entry name" value="Tetracycline Repressor, domain 2"/>
    <property type="match status" value="1"/>
</dbReference>
<feature type="domain" description="HTH tetR-type" evidence="6">
    <location>
        <begin position="33"/>
        <end position="93"/>
    </location>
</feature>
<dbReference type="Gene3D" id="1.10.10.60">
    <property type="entry name" value="Homeodomain-like"/>
    <property type="match status" value="1"/>
</dbReference>
<dbReference type="EMBL" id="OFSQ01000038">
    <property type="protein sequence ID" value="SOY67818.1"/>
    <property type="molecule type" value="Genomic_DNA"/>
</dbReference>
<dbReference type="GO" id="GO:0000976">
    <property type="term" value="F:transcription cis-regulatory region binding"/>
    <property type="evidence" value="ECO:0007669"/>
    <property type="project" value="TreeGrafter"/>
</dbReference>
<evidence type="ECO:0000256" key="2">
    <source>
        <dbReference type="ARBA" id="ARBA00023125"/>
    </source>
</evidence>
<evidence type="ECO:0000256" key="5">
    <source>
        <dbReference type="SAM" id="MobiDB-lite"/>
    </source>
</evidence>
<gene>
    <name evidence="7" type="ORF">CBM2587_B90268</name>
</gene>
<evidence type="ECO:0000256" key="3">
    <source>
        <dbReference type="ARBA" id="ARBA00023163"/>
    </source>
</evidence>
<dbReference type="PANTHER" id="PTHR30055:SF234">
    <property type="entry name" value="HTH-TYPE TRANSCRIPTIONAL REGULATOR BETI"/>
    <property type="match status" value="1"/>
</dbReference>
<feature type="compositionally biased region" description="Low complexity" evidence="5">
    <location>
        <begin position="12"/>
        <end position="22"/>
    </location>
</feature>
<feature type="compositionally biased region" description="Low complexity" evidence="5">
    <location>
        <begin position="233"/>
        <end position="249"/>
    </location>
</feature>
<evidence type="ECO:0000313" key="7">
    <source>
        <dbReference type="EMBL" id="SOY67818.1"/>
    </source>
</evidence>
<dbReference type="PROSITE" id="PS50977">
    <property type="entry name" value="HTH_TETR_2"/>
    <property type="match status" value="1"/>
</dbReference>
<name>A0A375CD72_9BURK</name>
<accession>A0A375CD72</accession>
<dbReference type="InterPro" id="IPR001647">
    <property type="entry name" value="HTH_TetR"/>
</dbReference>
<sequence length="255" mass="27461">MSLQSDSDARAQHPASAAPAADAESKTNAELREAAISRMIHVAIQLIARNGASRLSLVDVGREAGYSHSLPNYYFKSKTRLLLQVYQYIVDRFRRRFAQWSREHSPVRVRPGLTNLEATVRAYVGMAGADPVPSRALHILWGESFSSMPELQQMARPINAESVAAFAAQVRIGIARGEIASDVDPEMFGLILLGTLRGVTAQSLIDPEHVDLPALGEMLIRIFRQGIVAPAAPASPDAAAPEAPDAAAPAPLPPD</sequence>
<keyword evidence="2 4" id="KW-0238">DNA-binding</keyword>
<dbReference type="GO" id="GO:0003700">
    <property type="term" value="F:DNA-binding transcription factor activity"/>
    <property type="evidence" value="ECO:0007669"/>
    <property type="project" value="TreeGrafter"/>
</dbReference>
<feature type="DNA-binding region" description="H-T-H motif" evidence="4">
    <location>
        <begin position="56"/>
        <end position="75"/>
    </location>
</feature>
<evidence type="ECO:0000256" key="1">
    <source>
        <dbReference type="ARBA" id="ARBA00023015"/>
    </source>
</evidence>
<dbReference type="AlphaFoldDB" id="A0A375CD72"/>
<dbReference type="InterPro" id="IPR009057">
    <property type="entry name" value="Homeodomain-like_sf"/>
</dbReference>
<dbReference type="SUPFAM" id="SSF46689">
    <property type="entry name" value="Homeodomain-like"/>
    <property type="match status" value="1"/>
</dbReference>
<dbReference type="OrthoDB" id="5293556at2"/>
<reference evidence="7" key="1">
    <citation type="submission" date="2018-01" db="EMBL/GenBank/DDBJ databases">
        <authorList>
            <person name="Clerissi C."/>
        </authorList>
    </citation>
    <scope>NUCLEOTIDE SEQUENCE</scope>
    <source>
        <strain evidence="7">Cupriavidus sp. LMG 19464</strain>
    </source>
</reference>
<evidence type="ECO:0000259" key="6">
    <source>
        <dbReference type="PROSITE" id="PS50977"/>
    </source>
</evidence>
<protein>
    <recommendedName>
        <fullName evidence="6">HTH tetR-type domain-containing protein</fullName>
    </recommendedName>
</protein>
<dbReference type="PANTHER" id="PTHR30055">
    <property type="entry name" value="HTH-TYPE TRANSCRIPTIONAL REGULATOR RUTR"/>
    <property type="match status" value="1"/>
</dbReference>
<comment type="caution">
    <text evidence="7">The sequence shown here is derived from an EMBL/GenBank/DDBJ whole genome shotgun (WGS) entry which is preliminary data.</text>
</comment>
<dbReference type="InterPro" id="IPR050109">
    <property type="entry name" value="HTH-type_TetR-like_transc_reg"/>
</dbReference>
<proteinExistence type="predicted"/>
<dbReference type="RefSeq" id="WP_116359144.1">
    <property type="nucleotide sequence ID" value="NZ_JABTYD010000054.1"/>
</dbReference>
<dbReference type="SUPFAM" id="SSF48498">
    <property type="entry name" value="Tetracyclin repressor-like, C-terminal domain"/>
    <property type="match status" value="1"/>
</dbReference>
<keyword evidence="1" id="KW-0805">Transcription regulation</keyword>